<dbReference type="Pfam" id="PF00931">
    <property type="entry name" value="NB-ARC"/>
    <property type="match status" value="1"/>
</dbReference>
<gene>
    <name evidence="6" type="ORF">L1049_021851</name>
</gene>
<feature type="domain" description="NB-ARC" evidence="4">
    <location>
        <begin position="162"/>
        <end position="272"/>
    </location>
</feature>
<keyword evidence="2" id="KW-0547">Nucleotide-binding</keyword>
<proteinExistence type="predicted"/>
<comment type="caution">
    <text evidence="6">The sequence shown here is derived from an EMBL/GenBank/DDBJ whole genome shotgun (WGS) entry which is preliminary data.</text>
</comment>
<dbReference type="PANTHER" id="PTHR19338:SF66">
    <property type="entry name" value="NB-ARC DOMAIN-CONTAINING PROTEIN"/>
    <property type="match status" value="1"/>
</dbReference>
<dbReference type="Gene3D" id="1.20.5.4130">
    <property type="match status" value="1"/>
</dbReference>
<dbReference type="SUPFAM" id="SSF52540">
    <property type="entry name" value="P-loop containing nucleoside triphosphate hydrolases"/>
    <property type="match status" value="1"/>
</dbReference>
<dbReference type="CDD" id="cd14798">
    <property type="entry name" value="RX-CC_like"/>
    <property type="match status" value="1"/>
</dbReference>
<dbReference type="PANTHER" id="PTHR19338">
    <property type="entry name" value="TRANSLOCASE OF INNER MITOCHONDRIAL MEMBRANE 13 HOMOLOG"/>
    <property type="match status" value="1"/>
</dbReference>
<evidence type="ECO:0000256" key="2">
    <source>
        <dbReference type="ARBA" id="ARBA00022741"/>
    </source>
</evidence>
<dbReference type="Pfam" id="PF18052">
    <property type="entry name" value="Rx_N"/>
    <property type="match status" value="1"/>
</dbReference>
<evidence type="ECO:0000259" key="4">
    <source>
        <dbReference type="Pfam" id="PF00931"/>
    </source>
</evidence>
<dbReference type="AlphaFoldDB" id="A0AAP0RBJ1"/>
<keyword evidence="3" id="KW-0611">Plant defense</keyword>
<protein>
    <recommendedName>
        <fullName evidence="8">Disease resistance protein</fullName>
    </recommendedName>
</protein>
<dbReference type="EMBL" id="JBBPBK010000011">
    <property type="protein sequence ID" value="KAK9274602.1"/>
    <property type="molecule type" value="Genomic_DNA"/>
</dbReference>
<name>A0AAP0RBJ1_LIQFO</name>
<dbReference type="InterPro" id="IPR041118">
    <property type="entry name" value="Rx_N"/>
</dbReference>
<dbReference type="InterPro" id="IPR038005">
    <property type="entry name" value="RX-like_CC"/>
</dbReference>
<dbReference type="GO" id="GO:0006952">
    <property type="term" value="P:defense response"/>
    <property type="evidence" value="ECO:0007669"/>
    <property type="project" value="UniProtKB-KW"/>
</dbReference>
<dbReference type="Gene3D" id="3.40.50.300">
    <property type="entry name" value="P-loop containing nucleotide triphosphate hydrolases"/>
    <property type="match status" value="1"/>
</dbReference>
<evidence type="ECO:0000313" key="7">
    <source>
        <dbReference type="Proteomes" id="UP001415857"/>
    </source>
</evidence>
<organism evidence="6 7">
    <name type="scientific">Liquidambar formosana</name>
    <name type="common">Formosan gum</name>
    <dbReference type="NCBI Taxonomy" id="63359"/>
    <lineage>
        <taxon>Eukaryota</taxon>
        <taxon>Viridiplantae</taxon>
        <taxon>Streptophyta</taxon>
        <taxon>Embryophyta</taxon>
        <taxon>Tracheophyta</taxon>
        <taxon>Spermatophyta</taxon>
        <taxon>Magnoliopsida</taxon>
        <taxon>eudicotyledons</taxon>
        <taxon>Gunneridae</taxon>
        <taxon>Pentapetalae</taxon>
        <taxon>Saxifragales</taxon>
        <taxon>Altingiaceae</taxon>
        <taxon>Liquidambar</taxon>
    </lineage>
</organism>
<dbReference type="InterPro" id="IPR002182">
    <property type="entry name" value="NB-ARC"/>
</dbReference>
<reference evidence="6 7" key="1">
    <citation type="journal article" date="2024" name="Plant J.">
        <title>Genome sequences and population genomics reveal climatic adaptation and genomic divergence between two closely related sweetgum species.</title>
        <authorList>
            <person name="Xu W.Q."/>
            <person name="Ren C.Q."/>
            <person name="Zhang X.Y."/>
            <person name="Comes H.P."/>
            <person name="Liu X.H."/>
            <person name="Li Y.G."/>
            <person name="Kettle C.J."/>
            <person name="Jalonen R."/>
            <person name="Gaisberger H."/>
            <person name="Ma Y.Z."/>
            <person name="Qiu Y.X."/>
        </authorList>
    </citation>
    <scope>NUCLEOTIDE SEQUENCE [LARGE SCALE GENOMIC DNA]</scope>
    <source>
        <strain evidence="6">Hangzhou</strain>
    </source>
</reference>
<evidence type="ECO:0000313" key="6">
    <source>
        <dbReference type="EMBL" id="KAK9274602.1"/>
    </source>
</evidence>
<keyword evidence="7" id="KW-1185">Reference proteome</keyword>
<feature type="domain" description="Disease resistance N-terminal" evidence="5">
    <location>
        <begin position="6"/>
        <end position="91"/>
    </location>
</feature>
<dbReference type="GO" id="GO:0043531">
    <property type="term" value="F:ADP binding"/>
    <property type="evidence" value="ECO:0007669"/>
    <property type="project" value="InterPro"/>
</dbReference>
<dbReference type="PRINTS" id="PR00364">
    <property type="entry name" value="DISEASERSIST"/>
</dbReference>
<accession>A0AAP0RBJ1</accession>
<evidence type="ECO:0000259" key="5">
    <source>
        <dbReference type="Pfam" id="PF18052"/>
    </source>
</evidence>
<dbReference type="InterPro" id="IPR027417">
    <property type="entry name" value="P-loop_NTPase"/>
</dbReference>
<sequence length="292" mass="32646">MAVEAVVSVVIEKLADLLIAEAKLLSEVKDQVEWIKDELRAMICFLRDADDKQGGDARVENWKAEIRDVAYDAEDIIDALILRKEQKKNEKTVKRLAAEVGADIKRIRTKLAEISERRSTYGIENLAVVGEASSYTVKRLRGDRGRRRSSPYSDESDVIGVEEDLKSLASRLVENEAKRRVVSIVGMGGLGKTTLAKKVYNSNMSPIVSNVVAKGLLEDIWRKVMGNSEDNLAIEQMEEKLSSYLEEKRYLVVMDDVWDIDAWNSVKAAISSLGKWKQSVANNSQQRSGPAS</sequence>
<evidence type="ECO:0000256" key="3">
    <source>
        <dbReference type="ARBA" id="ARBA00022821"/>
    </source>
</evidence>
<evidence type="ECO:0008006" key="8">
    <source>
        <dbReference type="Google" id="ProtNLM"/>
    </source>
</evidence>
<evidence type="ECO:0000256" key="1">
    <source>
        <dbReference type="ARBA" id="ARBA00022737"/>
    </source>
</evidence>
<keyword evidence="1" id="KW-0677">Repeat</keyword>
<dbReference type="Proteomes" id="UP001415857">
    <property type="component" value="Unassembled WGS sequence"/>
</dbReference>